<organism evidence="3 4">
    <name type="scientific">Maritimibacter harenae</name>
    <dbReference type="NCBI Taxonomy" id="2606218"/>
    <lineage>
        <taxon>Bacteria</taxon>
        <taxon>Pseudomonadati</taxon>
        <taxon>Pseudomonadota</taxon>
        <taxon>Alphaproteobacteria</taxon>
        <taxon>Rhodobacterales</taxon>
        <taxon>Roseobacteraceae</taxon>
        <taxon>Maritimibacter</taxon>
    </lineage>
</organism>
<dbReference type="Proteomes" id="UP000467322">
    <property type="component" value="Unassembled WGS sequence"/>
</dbReference>
<sequence length="115" mass="11898">MTRKLTHAAVAGAVATALASLTLPAHAQEQEKCYGVAKAGENGCAAGPGTTCAGTSSVDWQGNAWTLVPAGTCEDMTIEASMTEDGMKRMGSLEPLERDLPGDMMMDDEMDSDAS</sequence>
<accession>A0A845MB03</accession>
<keyword evidence="4" id="KW-1185">Reference proteome</keyword>
<dbReference type="RefSeq" id="WP_161352269.1">
    <property type="nucleotide sequence ID" value="NZ_WTUX01000017.1"/>
</dbReference>
<evidence type="ECO:0000313" key="4">
    <source>
        <dbReference type="Proteomes" id="UP000467322"/>
    </source>
</evidence>
<evidence type="ECO:0000256" key="2">
    <source>
        <dbReference type="SAM" id="SignalP"/>
    </source>
</evidence>
<dbReference type="InterPro" id="IPR018740">
    <property type="entry name" value="DUF2282_membr"/>
</dbReference>
<keyword evidence="2" id="KW-0732">Signal</keyword>
<feature type="signal peptide" evidence="2">
    <location>
        <begin position="1"/>
        <end position="27"/>
    </location>
</feature>
<feature type="chain" id="PRO_5032587190" evidence="2">
    <location>
        <begin position="28"/>
        <end position="115"/>
    </location>
</feature>
<reference evidence="3 4" key="1">
    <citation type="submission" date="2019-12" db="EMBL/GenBank/DDBJ databases">
        <title>Maritimibacter sp. nov. sp. isolated from sea sand.</title>
        <authorList>
            <person name="Kim J."/>
            <person name="Jeong S.E."/>
            <person name="Jung H.S."/>
            <person name="Jeon C.O."/>
        </authorList>
    </citation>
    <scope>NUCLEOTIDE SEQUENCE [LARGE SCALE GENOMIC DNA]</scope>
    <source>
        <strain evidence="3 4">DP07</strain>
    </source>
</reference>
<dbReference type="Pfam" id="PF10048">
    <property type="entry name" value="DUF2282"/>
    <property type="match status" value="1"/>
</dbReference>
<feature type="compositionally biased region" description="Acidic residues" evidence="1">
    <location>
        <begin position="105"/>
        <end position="115"/>
    </location>
</feature>
<feature type="region of interest" description="Disordered" evidence="1">
    <location>
        <begin position="82"/>
        <end position="115"/>
    </location>
</feature>
<name>A0A845MB03_9RHOB</name>
<evidence type="ECO:0000256" key="1">
    <source>
        <dbReference type="SAM" id="MobiDB-lite"/>
    </source>
</evidence>
<dbReference type="AlphaFoldDB" id="A0A845MB03"/>
<comment type="caution">
    <text evidence="3">The sequence shown here is derived from an EMBL/GenBank/DDBJ whole genome shotgun (WGS) entry which is preliminary data.</text>
</comment>
<evidence type="ECO:0000313" key="3">
    <source>
        <dbReference type="EMBL" id="MZR14151.1"/>
    </source>
</evidence>
<dbReference type="EMBL" id="WTUX01000017">
    <property type="protein sequence ID" value="MZR14151.1"/>
    <property type="molecule type" value="Genomic_DNA"/>
</dbReference>
<gene>
    <name evidence="3" type="ORF">GQE99_14100</name>
</gene>
<proteinExistence type="predicted"/>
<protein>
    <submittedName>
        <fullName evidence="3">DUF2282 domain-containing protein</fullName>
    </submittedName>
</protein>